<dbReference type="PANTHER" id="PTHR23502:SF23">
    <property type="entry name" value="FLUCONAZOLE RESISTANCE PROTEIN 1"/>
    <property type="match status" value="1"/>
</dbReference>
<dbReference type="PANTHER" id="PTHR23502">
    <property type="entry name" value="MAJOR FACILITATOR SUPERFAMILY"/>
    <property type="match status" value="1"/>
</dbReference>
<dbReference type="EMBL" id="AZHD01000002">
    <property type="protein sequence ID" value="OAA66898.1"/>
    <property type="molecule type" value="Genomic_DNA"/>
</dbReference>
<feature type="transmembrane region" description="Helical" evidence="5">
    <location>
        <begin position="84"/>
        <end position="107"/>
    </location>
</feature>
<comment type="caution">
    <text evidence="6">The sequence shown here is derived from an EMBL/GenBank/DDBJ whole genome shotgun (WGS) entry which is preliminary data.</text>
</comment>
<evidence type="ECO:0000256" key="4">
    <source>
        <dbReference type="ARBA" id="ARBA00023136"/>
    </source>
</evidence>
<reference evidence="6 7" key="1">
    <citation type="journal article" date="2016" name="Genome Biol. Evol.">
        <title>Divergent and convergent evolution of fungal pathogenicity.</title>
        <authorList>
            <person name="Shang Y."/>
            <person name="Xiao G."/>
            <person name="Zheng P."/>
            <person name="Cen K."/>
            <person name="Zhan S."/>
            <person name="Wang C."/>
        </authorList>
    </citation>
    <scope>NUCLEOTIDE SEQUENCE [LARGE SCALE GENOMIC DNA]</scope>
    <source>
        <strain evidence="6 7">RCEF 264</strain>
    </source>
</reference>
<accession>A0A167YZV5</accession>
<dbReference type="GO" id="GO:1990961">
    <property type="term" value="P:xenobiotic detoxification by transmembrane export across the plasma membrane"/>
    <property type="evidence" value="ECO:0007669"/>
    <property type="project" value="TreeGrafter"/>
</dbReference>
<evidence type="ECO:0000256" key="5">
    <source>
        <dbReference type="SAM" id="Phobius"/>
    </source>
</evidence>
<dbReference type="InterPro" id="IPR036259">
    <property type="entry name" value="MFS_trans_sf"/>
</dbReference>
<evidence type="ECO:0000256" key="3">
    <source>
        <dbReference type="ARBA" id="ARBA00022989"/>
    </source>
</evidence>
<dbReference type="AlphaFoldDB" id="A0A167YZV5"/>
<name>A0A167YZV5_9HYPO</name>
<comment type="subcellular location">
    <subcellularLocation>
        <location evidence="1">Membrane</location>
        <topology evidence="1">Multi-pass membrane protein</topology>
    </subcellularLocation>
</comment>
<sequence>MEGSFRTAAGKLTYGVYYSFFESFPLVYQDQYGFNLEQLGLCFLATLVGLSVAVTLLCAYFYFISPKQLAQYHSIPPEARIWPGLFATFLIPMGLFLFGACPTRALLIEVQKNVC</sequence>
<evidence type="ECO:0000256" key="2">
    <source>
        <dbReference type="ARBA" id="ARBA00022692"/>
    </source>
</evidence>
<gene>
    <name evidence="6" type="ORF">SPI_01474</name>
</gene>
<evidence type="ECO:0000256" key="1">
    <source>
        <dbReference type="ARBA" id="ARBA00004141"/>
    </source>
</evidence>
<dbReference type="Proteomes" id="UP000076874">
    <property type="component" value="Unassembled WGS sequence"/>
</dbReference>
<protein>
    <submittedName>
        <fullName evidence="6">Cycloheximide resistance protein</fullName>
    </submittedName>
</protein>
<keyword evidence="2 5" id="KW-0812">Transmembrane</keyword>
<feature type="transmembrane region" description="Helical" evidence="5">
    <location>
        <begin position="41"/>
        <end position="64"/>
    </location>
</feature>
<proteinExistence type="predicted"/>
<dbReference type="GO" id="GO:0015244">
    <property type="term" value="F:fluconazole transmembrane transporter activity"/>
    <property type="evidence" value="ECO:0007669"/>
    <property type="project" value="TreeGrafter"/>
</dbReference>
<dbReference type="STRING" id="1081102.A0A167YZV5"/>
<dbReference type="SUPFAM" id="SSF103473">
    <property type="entry name" value="MFS general substrate transporter"/>
    <property type="match status" value="1"/>
</dbReference>
<keyword evidence="7" id="KW-1185">Reference proteome</keyword>
<organism evidence="6 7">
    <name type="scientific">Niveomyces insectorum RCEF 264</name>
    <dbReference type="NCBI Taxonomy" id="1081102"/>
    <lineage>
        <taxon>Eukaryota</taxon>
        <taxon>Fungi</taxon>
        <taxon>Dikarya</taxon>
        <taxon>Ascomycota</taxon>
        <taxon>Pezizomycotina</taxon>
        <taxon>Sordariomycetes</taxon>
        <taxon>Hypocreomycetidae</taxon>
        <taxon>Hypocreales</taxon>
        <taxon>Cordycipitaceae</taxon>
        <taxon>Niveomyces</taxon>
    </lineage>
</organism>
<evidence type="ECO:0000313" key="6">
    <source>
        <dbReference type="EMBL" id="OAA66898.1"/>
    </source>
</evidence>
<dbReference type="GO" id="GO:0005886">
    <property type="term" value="C:plasma membrane"/>
    <property type="evidence" value="ECO:0007669"/>
    <property type="project" value="TreeGrafter"/>
</dbReference>
<evidence type="ECO:0000313" key="7">
    <source>
        <dbReference type="Proteomes" id="UP000076874"/>
    </source>
</evidence>
<keyword evidence="4 5" id="KW-0472">Membrane</keyword>
<dbReference type="OrthoDB" id="3357846at2759"/>
<keyword evidence="3 5" id="KW-1133">Transmembrane helix</keyword>